<accession>A0A7Y4IIC8</accession>
<evidence type="ECO:0000313" key="2">
    <source>
        <dbReference type="Proteomes" id="UP000533080"/>
    </source>
</evidence>
<comment type="caution">
    <text evidence="1">The sequence shown here is derived from an EMBL/GenBank/DDBJ whole genome shotgun (WGS) entry which is preliminary data.</text>
</comment>
<dbReference type="Proteomes" id="UP000533080">
    <property type="component" value="Unassembled WGS sequence"/>
</dbReference>
<sequence length="351" mass="39493">MKLNRWWADNPAQRFWMEGTNRPDIGVDLHAPQTRKGNKPYWGYSLVREVEEGDIVFHYSTERNRIESWSVAQGGHWEAETLWGARGTASRGEQPFKRPGYFRGLHGPFELPEPLHLDELRANVSTLRAAYSAVQSAYPKGNLYLPFQIRTDGVRGGQGYLFKMPAEVVDAFPKLSTAVQVLLRAQAKRPMAGLLPHSLEAAKIGRTYLRANEEAALSERDPFPVDPAVVERGIRGHAKTQNLLADVVQQHGHKPLSPANDDPAYDLLWHDGETLCVAEVKSLTVDNEERQLRLGLGQVLRYRQRLASFGTPVRAYLVAEREPSDPEWQSLCDSVGVTLAWPSVLAERLQK</sequence>
<dbReference type="EMBL" id="JABFNT010000045">
    <property type="protein sequence ID" value="NOJ79838.1"/>
    <property type="molecule type" value="Genomic_DNA"/>
</dbReference>
<name>A0A7Y4IIC8_MYXXA</name>
<protein>
    <submittedName>
        <fullName evidence="1">Uncharacterized protein</fullName>
    </submittedName>
</protein>
<reference evidence="1 2" key="1">
    <citation type="submission" date="2020-05" db="EMBL/GenBank/DDBJ databases">
        <authorList>
            <person name="Whitworth D."/>
        </authorList>
    </citation>
    <scope>NUCLEOTIDE SEQUENCE [LARGE SCALE GENOMIC DNA]</scope>
    <source>
        <strain evidence="1 2">AM005</strain>
    </source>
</reference>
<dbReference type="AlphaFoldDB" id="A0A7Y4IIC8"/>
<proteinExistence type="predicted"/>
<gene>
    <name evidence="1" type="ORF">HNV28_16060</name>
</gene>
<evidence type="ECO:0000313" key="1">
    <source>
        <dbReference type="EMBL" id="NOJ79838.1"/>
    </source>
</evidence>
<organism evidence="1 2">
    <name type="scientific">Myxococcus xanthus</name>
    <dbReference type="NCBI Taxonomy" id="34"/>
    <lineage>
        <taxon>Bacteria</taxon>
        <taxon>Pseudomonadati</taxon>
        <taxon>Myxococcota</taxon>
        <taxon>Myxococcia</taxon>
        <taxon>Myxococcales</taxon>
        <taxon>Cystobacterineae</taxon>
        <taxon>Myxococcaceae</taxon>
        <taxon>Myxococcus</taxon>
    </lineage>
</organism>
<dbReference type="RefSeq" id="WP_171442082.1">
    <property type="nucleotide sequence ID" value="NZ_JABFNS010000041.1"/>
</dbReference>